<gene>
    <name evidence="2" type="ORF">ACFOZ7_22340</name>
</gene>
<protein>
    <submittedName>
        <fullName evidence="2">Uncharacterized protein</fullName>
    </submittedName>
</protein>
<sequence length="512" mass="58643">MYSAFSEKANAEHGGEAQALRYLVNKFVNDEIASSNVTNEDLLEEIQNLKDRRVQPRTTTSSEVDETMLHEYNPDDIQVPEQLRPDVRDDANYDYTTTLSNEALQAFKESNKALNPFHVSDSQRPSGEENAVALSIAVLKYNYDTVSETTILDAITDNDDGVGYDRDYVKNKVKYHKKVGRQLLKDPGADKYAVTRKGEAQIINSVIDRFEEDLSTIRVAESKMQFESGVQNAKERIASIFDLVDQSRHDWTLDLEERLADAKADGRENLYKERKLKIETKLNAADQKIESLGEASTPNEINRIADGFNRLTDRVEVIAQKIDFDVSDDVADLEEEFEEMRVVSERRVQMELNEDADELVVELQTMLDTYSGWDLRHSGFKEKMGRLEELLEFDGVDVGVDIAELKAVFEDKSQYEFGREESRQTESQFEQSVEKAEELINQAVEGDRDVDELMQRFNEVVSLVRDMNEMDDRDWMADAFADLIVEFETAVDESYNPSPALLSLDERDKYLD</sequence>
<name>A0ABD5P633_9EURY</name>
<accession>A0ABD5P633</accession>
<keyword evidence="1" id="KW-0175">Coiled coil</keyword>
<comment type="caution">
    <text evidence="2">The sequence shown here is derived from an EMBL/GenBank/DDBJ whole genome shotgun (WGS) entry which is preliminary data.</text>
</comment>
<proteinExistence type="predicted"/>
<evidence type="ECO:0000256" key="1">
    <source>
        <dbReference type="SAM" id="Coils"/>
    </source>
</evidence>
<dbReference type="EMBL" id="JBHSDJ010000133">
    <property type="protein sequence ID" value="MFC4249637.1"/>
    <property type="molecule type" value="Genomic_DNA"/>
</dbReference>
<evidence type="ECO:0000313" key="3">
    <source>
        <dbReference type="Proteomes" id="UP001595821"/>
    </source>
</evidence>
<dbReference type="AlphaFoldDB" id="A0ABD5P633"/>
<organism evidence="2 3">
    <name type="scientific">Natribaculum luteum</name>
    <dbReference type="NCBI Taxonomy" id="1586232"/>
    <lineage>
        <taxon>Archaea</taxon>
        <taxon>Methanobacteriati</taxon>
        <taxon>Methanobacteriota</taxon>
        <taxon>Stenosarchaea group</taxon>
        <taxon>Halobacteria</taxon>
        <taxon>Halobacteriales</taxon>
        <taxon>Natrialbaceae</taxon>
        <taxon>Natribaculum</taxon>
    </lineage>
</organism>
<evidence type="ECO:0000313" key="2">
    <source>
        <dbReference type="EMBL" id="MFC4249637.1"/>
    </source>
</evidence>
<feature type="coiled-coil region" evidence="1">
    <location>
        <begin position="419"/>
        <end position="456"/>
    </location>
</feature>
<reference evidence="2 3" key="1">
    <citation type="journal article" date="2014" name="Int. J. Syst. Evol. Microbiol.">
        <title>Complete genome sequence of Corynebacterium casei LMG S-19264T (=DSM 44701T), isolated from a smear-ripened cheese.</title>
        <authorList>
            <consortium name="US DOE Joint Genome Institute (JGI-PGF)"/>
            <person name="Walter F."/>
            <person name="Albersmeier A."/>
            <person name="Kalinowski J."/>
            <person name="Ruckert C."/>
        </authorList>
    </citation>
    <scope>NUCLEOTIDE SEQUENCE [LARGE SCALE GENOMIC DNA]</scope>
    <source>
        <strain evidence="2 3">IBRC-M 10912</strain>
    </source>
</reference>
<dbReference type="Proteomes" id="UP001595821">
    <property type="component" value="Unassembled WGS sequence"/>
</dbReference>